<organism evidence="6 7">
    <name type="scientific">Schaalia turicensis</name>
    <dbReference type="NCBI Taxonomy" id="131111"/>
    <lineage>
        <taxon>Bacteria</taxon>
        <taxon>Bacillati</taxon>
        <taxon>Actinomycetota</taxon>
        <taxon>Actinomycetes</taxon>
        <taxon>Actinomycetales</taxon>
        <taxon>Actinomycetaceae</taxon>
        <taxon>Schaalia</taxon>
    </lineage>
</organism>
<gene>
    <name evidence="6" type="ORF">CYJ25_07215</name>
</gene>
<dbReference type="OrthoDB" id="9808614at2"/>
<dbReference type="Proteomes" id="UP000234545">
    <property type="component" value="Unassembled WGS sequence"/>
</dbReference>
<keyword evidence="3" id="KW-0238">DNA-binding</keyword>
<evidence type="ECO:0000313" key="6">
    <source>
        <dbReference type="EMBL" id="PKY65853.1"/>
    </source>
</evidence>
<accession>A0A2I1I438</accession>
<sequence>MKFTLTIDPTVTETIVTVTAREVDAEVQAIQRLASGSLDSSSSPAVERPLRRLIGTSGNDATVLEVRVILAFFTEKKAVFAHTSKGDWRIKARMYELEESLPAGDFVRISQSEIVNIAAIKKLDLSFSGTISVQLKDGSRYYVSRRQLPAFKSKLGI</sequence>
<dbReference type="InterPro" id="IPR046947">
    <property type="entry name" value="LytR-like"/>
</dbReference>
<reference evidence="6 7" key="1">
    <citation type="submission" date="2017-12" db="EMBL/GenBank/DDBJ databases">
        <title>Phylogenetic diversity of female urinary microbiome.</title>
        <authorList>
            <person name="Thomas-White K."/>
            <person name="Wolfe A.J."/>
        </authorList>
    </citation>
    <scope>NUCLEOTIDE SEQUENCE [LARGE SCALE GENOMIC DNA]</scope>
    <source>
        <strain evidence="6 7">UMB0250</strain>
    </source>
</reference>
<dbReference type="InterPro" id="IPR007492">
    <property type="entry name" value="LytTR_DNA-bd_dom"/>
</dbReference>
<dbReference type="PANTHER" id="PTHR37299:SF2">
    <property type="entry name" value="HTH LYTTR-TYPE DOMAIN-CONTAINING PROTEIN"/>
    <property type="match status" value="1"/>
</dbReference>
<dbReference type="GO" id="GO:0000156">
    <property type="term" value="F:phosphorelay response regulator activity"/>
    <property type="evidence" value="ECO:0007669"/>
    <property type="project" value="InterPro"/>
</dbReference>
<dbReference type="Gene3D" id="2.40.50.1020">
    <property type="entry name" value="LytTr DNA-binding domain"/>
    <property type="match status" value="1"/>
</dbReference>
<keyword evidence="4" id="KW-0804">Transcription</keyword>
<evidence type="ECO:0000256" key="3">
    <source>
        <dbReference type="ARBA" id="ARBA00023125"/>
    </source>
</evidence>
<keyword evidence="1" id="KW-0963">Cytoplasm</keyword>
<dbReference type="GO" id="GO:0003677">
    <property type="term" value="F:DNA binding"/>
    <property type="evidence" value="ECO:0007669"/>
    <property type="project" value="UniProtKB-KW"/>
</dbReference>
<dbReference type="PROSITE" id="PS50930">
    <property type="entry name" value="HTH_LYTTR"/>
    <property type="match status" value="1"/>
</dbReference>
<feature type="domain" description="HTH LytTR-type" evidence="5">
    <location>
        <begin position="69"/>
        <end position="157"/>
    </location>
</feature>
<dbReference type="EMBL" id="PKKJ01000011">
    <property type="protein sequence ID" value="PKY65853.1"/>
    <property type="molecule type" value="Genomic_DNA"/>
</dbReference>
<dbReference type="SMART" id="SM00850">
    <property type="entry name" value="LytTR"/>
    <property type="match status" value="1"/>
</dbReference>
<name>A0A2I1I438_9ACTO</name>
<keyword evidence="2" id="KW-0805">Transcription regulation</keyword>
<dbReference type="AlphaFoldDB" id="A0A2I1I438"/>
<evidence type="ECO:0000256" key="4">
    <source>
        <dbReference type="ARBA" id="ARBA00023163"/>
    </source>
</evidence>
<protein>
    <submittedName>
        <fullName evidence="6">LytTR family transcriptional regulator</fullName>
    </submittedName>
</protein>
<dbReference type="PANTHER" id="PTHR37299">
    <property type="entry name" value="TRANSCRIPTIONAL REGULATOR-RELATED"/>
    <property type="match status" value="1"/>
</dbReference>
<dbReference type="RefSeq" id="WP_101628499.1">
    <property type="nucleotide sequence ID" value="NZ_PKKJ01000011.1"/>
</dbReference>
<evidence type="ECO:0000259" key="5">
    <source>
        <dbReference type="PROSITE" id="PS50930"/>
    </source>
</evidence>
<dbReference type="Pfam" id="PF04397">
    <property type="entry name" value="LytTR"/>
    <property type="match status" value="1"/>
</dbReference>
<evidence type="ECO:0000313" key="7">
    <source>
        <dbReference type="Proteomes" id="UP000234545"/>
    </source>
</evidence>
<evidence type="ECO:0000256" key="1">
    <source>
        <dbReference type="ARBA" id="ARBA00022490"/>
    </source>
</evidence>
<evidence type="ECO:0000256" key="2">
    <source>
        <dbReference type="ARBA" id="ARBA00023015"/>
    </source>
</evidence>
<comment type="caution">
    <text evidence="6">The sequence shown here is derived from an EMBL/GenBank/DDBJ whole genome shotgun (WGS) entry which is preliminary data.</text>
</comment>
<proteinExistence type="predicted"/>